<dbReference type="Gene3D" id="1.20.1260.20">
    <property type="entry name" value="PPE superfamily"/>
    <property type="match status" value="1"/>
</dbReference>
<dbReference type="SUPFAM" id="SSF140459">
    <property type="entry name" value="PE/PPE dimer-like"/>
    <property type="match status" value="1"/>
</dbReference>
<dbReference type="EMBL" id="LQPW01000148">
    <property type="protein sequence ID" value="ORW92799.1"/>
    <property type="molecule type" value="Genomic_DNA"/>
</dbReference>
<name>A0A1X2DYL5_MYCSZ</name>
<accession>A0A1X2DYL5</accession>
<dbReference type="InterPro" id="IPR038332">
    <property type="entry name" value="PPE_sf"/>
</dbReference>
<evidence type="ECO:0000259" key="2">
    <source>
        <dbReference type="Pfam" id="PF00823"/>
    </source>
</evidence>
<dbReference type="Proteomes" id="UP000193317">
    <property type="component" value="Unassembled WGS sequence"/>
</dbReference>
<comment type="caution">
    <text evidence="3">The sequence shown here is derived from an EMBL/GenBank/DDBJ whole genome shotgun (WGS) entry which is preliminary data.</text>
</comment>
<dbReference type="PANTHER" id="PTHR46766">
    <property type="entry name" value="GLUTAMINE-RICH PROTEIN 2"/>
    <property type="match status" value="1"/>
</dbReference>
<evidence type="ECO:0000313" key="3">
    <source>
        <dbReference type="EMBL" id="ORW92799.1"/>
    </source>
</evidence>
<sequence length="389" mass="38818">MLAAAAAWDGLGGELGSAAASFSSLISGLAEGPWQGSAAKAMAAVAGQYSQWLQRAATEAGGAALQAKVVASSFETVRTAVTHPLAVAANRLRMRMLAMSNLFGFNAPAIAAADAEYEGMWAHNVGAMAGYYSAVSAVAAKLSPWQQALQSLPGQLASAAADTGIPAQLSATNQAFLAQMKFTNDAQLAKAGRVSSRNYIAANEALRRGDVATAAKYGAAGALYEAGAQTIVATNRAAAVPSLIGLDATTAGHLLAPAPAASVAPVVPAAADLFGRLGATNQSFVAQLSAASQTMLGRQGAMALADFGVAATDLAHGDFTGAATYATAGGLIDTGAAWSVGTGLVFAPPRLLGLDLMAAGDYLSVPAPETSAVVVTPPPPPPPPPPMSE</sequence>
<dbReference type="Pfam" id="PF00823">
    <property type="entry name" value="PPE"/>
    <property type="match status" value="1"/>
</dbReference>
<dbReference type="AlphaFoldDB" id="A0A1X2DYL5"/>
<gene>
    <name evidence="3" type="ORF">AWC27_08745</name>
</gene>
<keyword evidence="4" id="KW-1185">Reference proteome</keyword>
<dbReference type="GO" id="GO:0052572">
    <property type="term" value="P:response to host immune response"/>
    <property type="evidence" value="ECO:0007669"/>
    <property type="project" value="TreeGrafter"/>
</dbReference>
<organism evidence="3 4">
    <name type="scientific">Mycobacterium szulgai</name>
    <dbReference type="NCBI Taxonomy" id="1787"/>
    <lineage>
        <taxon>Bacteria</taxon>
        <taxon>Bacillati</taxon>
        <taxon>Actinomycetota</taxon>
        <taxon>Actinomycetes</taxon>
        <taxon>Mycobacteriales</taxon>
        <taxon>Mycobacteriaceae</taxon>
        <taxon>Mycobacterium</taxon>
    </lineage>
</organism>
<protein>
    <recommendedName>
        <fullName evidence="2">PPE domain-containing protein</fullName>
    </recommendedName>
</protein>
<evidence type="ECO:0000313" key="4">
    <source>
        <dbReference type="Proteomes" id="UP000193317"/>
    </source>
</evidence>
<proteinExistence type="inferred from homology"/>
<evidence type="ECO:0000256" key="1">
    <source>
        <dbReference type="ARBA" id="ARBA00010652"/>
    </source>
</evidence>
<reference evidence="3 4" key="1">
    <citation type="submission" date="2016-01" db="EMBL/GenBank/DDBJ databases">
        <title>The new phylogeny of the genus Mycobacterium.</title>
        <authorList>
            <person name="Tarcisio F."/>
            <person name="Conor M."/>
            <person name="Antonella G."/>
            <person name="Elisabetta G."/>
            <person name="Giulia F.S."/>
            <person name="Sara T."/>
            <person name="Anna F."/>
            <person name="Clotilde B."/>
            <person name="Roberto B."/>
            <person name="Veronica D.S."/>
            <person name="Fabio R."/>
            <person name="Monica P."/>
            <person name="Olivier J."/>
            <person name="Enrico T."/>
            <person name="Nicola S."/>
        </authorList>
    </citation>
    <scope>NUCLEOTIDE SEQUENCE [LARGE SCALE GENOMIC DNA]</scope>
    <source>
        <strain evidence="3 4">DSM 44166</strain>
    </source>
</reference>
<comment type="similarity">
    <text evidence="1">Belongs to the mycobacterial PPE family.</text>
</comment>
<dbReference type="InterPro" id="IPR000030">
    <property type="entry name" value="PPE_dom"/>
</dbReference>
<feature type="domain" description="PPE" evidence="2">
    <location>
        <begin position="1"/>
        <end position="142"/>
    </location>
</feature>
<dbReference type="PANTHER" id="PTHR46766:SF1">
    <property type="entry name" value="GLUTAMINE-RICH PROTEIN 2"/>
    <property type="match status" value="1"/>
</dbReference>